<proteinExistence type="predicted"/>
<dbReference type="InterPro" id="IPR012340">
    <property type="entry name" value="NA-bd_OB-fold"/>
</dbReference>
<protein>
    <submittedName>
        <fullName evidence="1">Uncharacterized protein</fullName>
    </submittedName>
</protein>
<dbReference type="AlphaFoldDB" id="A0A9Q0RPE6"/>
<sequence length="390" mass="45486">MSTQEINSENLLEQIMSKVSNDHIFKIFENKSNETIINDNEQNDIENEEGLTDEAFQEILNTLYTKVIISSKPKITDIETTKYLKIEEVSKLKSGDVNLYGVVMAYREDRNKLTLMDETFPTKYDIVFLKGYDPRQTLDEYSLYIGQKSKDVNGKVPIRTGDIIRIENLCLPENIAANVVIFQPFKFDPFSPIYISNSTNPPPLFCKGDLDRVKQLIEWNNEQLLSFKLEMQNKKQSFLNCAFQFLAIISNNENKSTIVVWNGQDHSHLATYKAGLYSILEYSLQQCVQCDEPIYTTEYLRYLCESRKIIYIDVYGFHSVLAKKLKPLDMIVLYNIKVENDKPVQCYRYTFQESFEFGRDIRSVDEESLLGKKLLKNIKQHYNNWLKSKS</sequence>
<gene>
    <name evidence="1" type="ORF">RDWZM_000221</name>
</gene>
<comment type="caution">
    <text evidence="1">The sequence shown here is derived from an EMBL/GenBank/DDBJ whole genome shotgun (WGS) entry which is preliminary data.</text>
</comment>
<dbReference type="EMBL" id="JAPWDV010000001">
    <property type="protein sequence ID" value="KAJ6221676.1"/>
    <property type="molecule type" value="Genomic_DNA"/>
</dbReference>
<accession>A0A9Q0RPE6</accession>
<evidence type="ECO:0000313" key="2">
    <source>
        <dbReference type="Proteomes" id="UP001142055"/>
    </source>
</evidence>
<dbReference type="Gene3D" id="2.40.50.140">
    <property type="entry name" value="Nucleic acid-binding proteins"/>
    <property type="match status" value="1"/>
</dbReference>
<evidence type="ECO:0000313" key="1">
    <source>
        <dbReference type="EMBL" id="KAJ6221676.1"/>
    </source>
</evidence>
<dbReference type="Proteomes" id="UP001142055">
    <property type="component" value="Chromosome 1"/>
</dbReference>
<dbReference type="OMA" id="MTIMDET"/>
<keyword evidence="2" id="KW-1185">Reference proteome</keyword>
<reference evidence="1" key="1">
    <citation type="submission" date="2022-12" db="EMBL/GenBank/DDBJ databases">
        <title>Genome assemblies of Blomia tropicalis.</title>
        <authorList>
            <person name="Cui Y."/>
        </authorList>
    </citation>
    <scope>NUCLEOTIDE SEQUENCE</scope>
    <source>
        <tissue evidence="1">Adult mites</tissue>
    </source>
</reference>
<organism evidence="1 2">
    <name type="scientific">Blomia tropicalis</name>
    <name type="common">Mite</name>
    <dbReference type="NCBI Taxonomy" id="40697"/>
    <lineage>
        <taxon>Eukaryota</taxon>
        <taxon>Metazoa</taxon>
        <taxon>Ecdysozoa</taxon>
        <taxon>Arthropoda</taxon>
        <taxon>Chelicerata</taxon>
        <taxon>Arachnida</taxon>
        <taxon>Acari</taxon>
        <taxon>Acariformes</taxon>
        <taxon>Sarcoptiformes</taxon>
        <taxon>Astigmata</taxon>
        <taxon>Glycyphagoidea</taxon>
        <taxon>Echimyopodidae</taxon>
        <taxon>Blomia</taxon>
    </lineage>
</organism>
<name>A0A9Q0RPE6_BLOTA</name>